<keyword evidence="8" id="KW-1185">Reference proteome</keyword>
<dbReference type="Gene3D" id="2.60.120.260">
    <property type="entry name" value="Galactose-binding domain-like"/>
    <property type="match status" value="1"/>
</dbReference>
<dbReference type="SUPFAM" id="SSF49785">
    <property type="entry name" value="Galactose-binding domain-like"/>
    <property type="match status" value="1"/>
</dbReference>
<feature type="domain" description="Fibronectin type-III" evidence="6">
    <location>
        <begin position="518"/>
        <end position="611"/>
    </location>
</feature>
<evidence type="ECO:0000256" key="4">
    <source>
        <dbReference type="SAM" id="SignalP"/>
    </source>
</evidence>
<name>A0A2A4HV64_9SPHN</name>
<dbReference type="InterPro" id="IPR036116">
    <property type="entry name" value="FN3_sf"/>
</dbReference>
<dbReference type="PROSITE" id="PS50853">
    <property type="entry name" value="FN3"/>
    <property type="match status" value="1"/>
</dbReference>
<dbReference type="PROSITE" id="PS50022">
    <property type="entry name" value="FA58C_3"/>
    <property type="match status" value="1"/>
</dbReference>
<reference evidence="7 8" key="1">
    <citation type="submission" date="2017-09" db="EMBL/GenBank/DDBJ databases">
        <title>Sphingomonas ginsenosidimutans KACC 14949, whole genome shotgun sequence.</title>
        <authorList>
            <person name="Feng G."/>
            <person name="Zhu H."/>
        </authorList>
    </citation>
    <scope>NUCLEOTIDE SEQUENCE [LARGE SCALE GENOMIC DNA]</scope>
    <source>
        <strain evidence="7 8">KACC 14949</strain>
    </source>
</reference>
<dbReference type="InterPro" id="IPR008979">
    <property type="entry name" value="Galactose-bd-like_sf"/>
</dbReference>
<comment type="caution">
    <text evidence="7">The sequence shown here is derived from an EMBL/GenBank/DDBJ whole genome shotgun (WGS) entry which is preliminary data.</text>
</comment>
<comment type="similarity">
    <text evidence="1">Belongs to the glycosyl hydrolase 43 family.</text>
</comment>
<dbReference type="Gene3D" id="2.60.40.10">
    <property type="entry name" value="Immunoglobulins"/>
    <property type="match status" value="1"/>
</dbReference>
<dbReference type="CDD" id="cd08982">
    <property type="entry name" value="GH43-like"/>
    <property type="match status" value="1"/>
</dbReference>
<accession>A0A2A4HV64</accession>
<feature type="chain" id="PRO_5012630332" evidence="4">
    <location>
        <begin position="22"/>
        <end position="611"/>
    </location>
</feature>
<evidence type="ECO:0000256" key="2">
    <source>
        <dbReference type="ARBA" id="ARBA00022801"/>
    </source>
</evidence>
<dbReference type="Pfam" id="PF00754">
    <property type="entry name" value="F5_F8_type_C"/>
    <property type="match status" value="1"/>
</dbReference>
<feature type="signal peptide" evidence="4">
    <location>
        <begin position="1"/>
        <end position="21"/>
    </location>
</feature>
<dbReference type="SUPFAM" id="SSF75005">
    <property type="entry name" value="Arabinanase/levansucrase/invertase"/>
    <property type="match status" value="1"/>
</dbReference>
<dbReference type="InterPro" id="IPR006710">
    <property type="entry name" value="Glyco_hydro_43"/>
</dbReference>
<dbReference type="AlphaFoldDB" id="A0A2A4HV64"/>
<keyword evidence="3" id="KW-0326">Glycosidase</keyword>
<dbReference type="SUPFAM" id="SSF49265">
    <property type="entry name" value="Fibronectin type III"/>
    <property type="match status" value="1"/>
</dbReference>
<dbReference type="GO" id="GO:0004553">
    <property type="term" value="F:hydrolase activity, hydrolyzing O-glycosyl compounds"/>
    <property type="evidence" value="ECO:0007669"/>
    <property type="project" value="InterPro"/>
</dbReference>
<dbReference type="InterPro" id="IPR013783">
    <property type="entry name" value="Ig-like_fold"/>
</dbReference>
<proteinExistence type="inferred from homology"/>
<keyword evidence="4" id="KW-0732">Signal</keyword>
<evidence type="ECO:0000313" key="8">
    <source>
        <dbReference type="Proteomes" id="UP000218784"/>
    </source>
</evidence>
<dbReference type="InterPro" id="IPR023296">
    <property type="entry name" value="Glyco_hydro_beta-prop_sf"/>
</dbReference>
<evidence type="ECO:0000256" key="3">
    <source>
        <dbReference type="ARBA" id="ARBA00023295"/>
    </source>
</evidence>
<dbReference type="RefSeq" id="WP_096613415.1">
    <property type="nucleotide sequence ID" value="NZ_NWVD01000007.1"/>
</dbReference>
<dbReference type="Pfam" id="PF04616">
    <property type="entry name" value="Glyco_hydro_43"/>
    <property type="match status" value="1"/>
</dbReference>
<gene>
    <name evidence="7" type="ORF">COA17_14545</name>
</gene>
<sequence>MHRSLATGALLLSLPALPAPAAAKTYANPIDVDYRYNFEQTNEGISYRTGADPVIVRFKGAYYLFLTLADGYWRSDDLVSWRFVTPSRWPMNSIVAPAVTSDGDRLLIMPSMTDQGTILSTSDPASGKLDFFVRRMPVLPGAVKSGLEDTIKPGQIPPGPWDPALFRDDDRRWYLYWNSSNVFPLYGAPVTFADGRMRYDAPAAPLLSLHPDVHGWERFGQDHSGGLPDGTPIKPFMEGAWVNKVGGRYYLQYGAPGTEYNVYATGVYVADRPLGPFTYAPYNPVGYKPGGFVQGAGHGSTFQDAYGNWWNTGTPWIGYNWTFERRVGMWPAAFAADGQMSVSTRFGDFPHRMPDGPVADPESLFTGWMLLSYRAAATASSTQAGHPAADVTDENPRTFWLASANRAGETLTLDLGAIKSARAVQVNFADYKSGRFGDADDIYTDFRLEASQDGTHWETIAQTESGADRRDRPNAYFELPRPVPLRYLRYVHGHVGAANLAIADIRVFGSGGRTAPARPAGVTATRDRDPRNARIAWAPVRGATGYNVRWGIRPDRLTLTYQVFADAVKTDGARSYLDLRALDVGQDYVVAVEAFNDSGVSPLSRRRPLRR</sequence>
<dbReference type="EMBL" id="NWVD01000007">
    <property type="protein sequence ID" value="PCG08270.1"/>
    <property type="molecule type" value="Genomic_DNA"/>
</dbReference>
<organism evidence="7 8">
    <name type="scientific">Sphingomonas ginsenosidimutans</name>
    <dbReference type="NCBI Taxonomy" id="862134"/>
    <lineage>
        <taxon>Bacteria</taxon>
        <taxon>Pseudomonadati</taxon>
        <taxon>Pseudomonadota</taxon>
        <taxon>Alphaproteobacteria</taxon>
        <taxon>Sphingomonadales</taxon>
        <taxon>Sphingomonadaceae</taxon>
        <taxon>Sphingomonas</taxon>
    </lineage>
</organism>
<keyword evidence="2" id="KW-0378">Hydrolase</keyword>
<dbReference type="InterPro" id="IPR051795">
    <property type="entry name" value="Glycosyl_Hydrlase_43"/>
</dbReference>
<dbReference type="Gene3D" id="2.115.10.20">
    <property type="entry name" value="Glycosyl hydrolase domain, family 43"/>
    <property type="match status" value="1"/>
</dbReference>
<dbReference type="PANTHER" id="PTHR42812:SF14">
    <property type="entry name" value="SECRETED PROTEIN"/>
    <property type="match status" value="1"/>
</dbReference>
<evidence type="ECO:0000256" key="1">
    <source>
        <dbReference type="ARBA" id="ARBA00009865"/>
    </source>
</evidence>
<evidence type="ECO:0000259" key="6">
    <source>
        <dbReference type="PROSITE" id="PS50853"/>
    </source>
</evidence>
<protein>
    <submittedName>
        <fullName evidence="7">Coagulation factor 5/8 type domain protein</fullName>
    </submittedName>
</protein>
<dbReference type="Proteomes" id="UP000218784">
    <property type="component" value="Unassembled WGS sequence"/>
</dbReference>
<feature type="domain" description="F5/8 type C" evidence="5">
    <location>
        <begin position="358"/>
        <end position="510"/>
    </location>
</feature>
<evidence type="ECO:0000313" key="7">
    <source>
        <dbReference type="EMBL" id="PCG08270.1"/>
    </source>
</evidence>
<evidence type="ECO:0000259" key="5">
    <source>
        <dbReference type="PROSITE" id="PS50022"/>
    </source>
</evidence>
<dbReference type="InterPro" id="IPR000421">
    <property type="entry name" value="FA58C"/>
</dbReference>
<dbReference type="InterPro" id="IPR003961">
    <property type="entry name" value="FN3_dom"/>
</dbReference>
<dbReference type="GO" id="GO:0005975">
    <property type="term" value="P:carbohydrate metabolic process"/>
    <property type="evidence" value="ECO:0007669"/>
    <property type="project" value="InterPro"/>
</dbReference>
<dbReference type="PANTHER" id="PTHR42812">
    <property type="entry name" value="BETA-XYLOSIDASE"/>
    <property type="match status" value="1"/>
</dbReference>